<dbReference type="Proteomes" id="UP000032180">
    <property type="component" value="Chromosome 11"/>
</dbReference>
<dbReference type="GO" id="GO:0005737">
    <property type="term" value="C:cytoplasm"/>
    <property type="evidence" value="ECO:0007669"/>
    <property type="project" value="TreeGrafter"/>
</dbReference>
<dbReference type="PANTHER" id="PTHR31901">
    <property type="entry name" value="GH3 DOMAIN-CONTAINING PROTEIN"/>
    <property type="match status" value="1"/>
</dbReference>
<protein>
    <submittedName>
        <fullName evidence="1">Uncharacterized protein</fullName>
    </submittedName>
</protein>
<reference evidence="1" key="3">
    <citation type="submission" date="2015-04" db="UniProtKB">
        <authorList>
            <consortium name="EnsemblPlants"/>
        </authorList>
    </citation>
    <scope>IDENTIFICATION</scope>
</reference>
<reference evidence="2" key="2">
    <citation type="submission" date="2013-12" db="EMBL/GenBank/DDBJ databases">
        <authorList>
            <person name="Yu Y."/>
            <person name="Lee S."/>
            <person name="de Baynast K."/>
            <person name="Wissotski M."/>
            <person name="Liu L."/>
            <person name="Talag J."/>
            <person name="Goicoechea J."/>
            <person name="Angelova A."/>
            <person name="Jetty R."/>
            <person name="Kudrna D."/>
            <person name="Golser W."/>
            <person name="Rivera L."/>
            <person name="Zhang J."/>
            <person name="Wing R."/>
        </authorList>
    </citation>
    <scope>NUCLEOTIDE SEQUENCE</scope>
</reference>
<dbReference type="AlphaFoldDB" id="A0A0D9XSM0"/>
<dbReference type="GO" id="GO:0016881">
    <property type="term" value="F:acid-amino acid ligase activity"/>
    <property type="evidence" value="ECO:0007669"/>
    <property type="project" value="TreeGrafter"/>
</dbReference>
<dbReference type="HOGENOM" id="CLU_1888740_0_0_1"/>
<keyword evidence="2" id="KW-1185">Reference proteome</keyword>
<evidence type="ECO:0000313" key="1">
    <source>
        <dbReference type="EnsemblPlants" id="LPERR11G12220.1"/>
    </source>
</evidence>
<dbReference type="Gramene" id="LPERR11G12220.1">
    <property type="protein sequence ID" value="LPERR11G12220.1"/>
    <property type="gene ID" value="LPERR11G12220"/>
</dbReference>
<accession>A0A0D9XSM0</accession>
<evidence type="ECO:0000313" key="2">
    <source>
        <dbReference type="Proteomes" id="UP000032180"/>
    </source>
</evidence>
<dbReference type="PANTHER" id="PTHR31901:SF33">
    <property type="entry name" value="INDOLE-3-ACETIC ACID-AMIDO SYNTHETASE GH3.17"/>
    <property type="match status" value="1"/>
</dbReference>
<sequence length="135" mass="14871">MLSTADDLRRRLFMFSLVSHQQVYGRGGTVGEGMTMYLMFVKPEATTPSGTKVRTAVTSFLNTGAFRGTSPESRHWRELCHDIRTGGAPELVDTVAADSPAPSWRGIVRRLSPIAKYIEAIMTGSMAQCVPMLEF</sequence>
<dbReference type="Pfam" id="PF03321">
    <property type="entry name" value="GH3"/>
    <property type="match status" value="1"/>
</dbReference>
<proteinExistence type="predicted"/>
<reference evidence="1 2" key="1">
    <citation type="submission" date="2012-08" db="EMBL/GenBank/DDBJ databases">
        <title>Oryza genome evolution.</title>
        <authorList>
            <person name="Wing R.A."/>
        </authorList>
    </citation>
    <scope>NUCLEOTIDE SEQUENCE</scope>
</reference>
<name>A0A0D9XSM0_9ORYZ</name>
<dbReference type="EnsemblPlants" id="LPERR11G12220.1">
    <property type="protein sequence ID" value="LPERR11G12220.1"/>
    <property type="gene ID" value="LPERR11G12220"/>
</dbReference>
<dbReference type="STRING" id="77586.A0A0D9XSM0"/>
<dbReference type="InterPro" id="IPR004993">
    <property type="entry name" value="GH3"/>
</dbReference>
<organism evidence="1 2">
    <name type="scientific">Leersia perrieri</name>
    <dbReference type="NCBI Taxonomy" id="77586"/>
    <lineage>
        <taxon>Eukaryota</taxon>
        <taxon>Viridiplantae</taxon>
        <taxon>Streptophyta</taxon>
        <taxon>Embryophyta</taxon>
        <taxon>Tracheophyta</taxon>
        <taxon>Spermatophyta</taxon>
        <taxon>Magnoliopsida</taxon>
        <taxon>Liliopsida</taxon>
        <taxon>Poales</taxon>
        <taxon>Poaceae</taxon>
        <taxon>BOP clade</taxon>
        <taxon>Oryzoideae</taxon>
        <taxon>Oryzeae</taxon>
        <taxon>Oryzinae</taxon>
        <taxon>Leersia</taxon>
    </lineage>
</organism>